<dbReference type="InParanoid" id="B4K091"/>
<feature type="region of interest" description="Disordered" evidence="1">
    <location>
        <begin position="1"/>
        <end position="32"/>
    </location>
</feature>
<accession>B4K091</accession>
<dbReference type="eggNOG" id="ENOG502T97S">
    <property type="taxonomic scope" value="Eukaryota"/>
</dbReference>
<dbReference type="Gene3D" id="2.30.30.100">
    <property type="match status" value="1"/>
</dbReference>
<proteinExistence type="predicted"/>
<evidence type="ECO:0000313" key="3">
    <source>
        <dbReference type="Proteomes" id="UP000001070"/>
    </source>
</evidence>
<dbReference type="OrthoDB" id="368909at2759"/>
<dbReference type="SUPFAM" id="SSF50182">
    <property type="entry name" value="Sm-like ribonucleoproteins"/>
    <property type="match status" value="1"/>
</dbReference>
<dbReference type="KEGG" id="dgr:6570467"/>
<dbReference type="InterPro" id="IPR010920">
    <property type="entry name" value="LSM_dom_sf"/>
</dbReference>
<evidence type="ECO:0000256" key="1">
    <source>
        <dbReference type="SAM" id="MobiDB-lite"/>
    </source>
</evidence>
<protein>
    <submittedName>
        <fullName evidence="2">GH17539</fullName>
    </submittedName>
</protein>
<name>B4K091_DROGR</name>
<dbReference type="AlphaFoldDB" id="B4K091"/>
<keyword evidence="3" id="KW-1185">Reference proteome</keyword>
<dbReference type="PhylomeDB" id="B4K091"/>
<evidence type="ECO:0000313" key="2">
    <source>
        <dbReference type="EMBL" id="EDV98532.1"/>
    </source>
</evidence>
<gene>
    <name evidence="2" type="primary">Dgri\GH17539</name>
    <name evidence="2" type="ORF">Dgri_GH17539</name>
</gene>
<feature type="compositionally biased region" description="Basic and acidic residues" evidence="1">
    <location>
        <begin position="1"/>
        <end position="19"/>
    </location>
</feature>
<sequence length="123" mass="13964">MSSAEDEKTSAVSKNESRFRPTIFSNAPNHLDDHLLSQGRKNLKKWLGLMVRVTLKNKMTVMGIFSCTDHDQNIVLDCSAFNEIGMVIVTGNQIDKFEVNVPQNMEQEMDKDAEQSNYPEKVN</sequence>
<dbReference type="STRING" id="7222.B4K091"/>
<reference evidence="2 3" key="1">
    <citation type="journal article" date="2007" name="Nature">
        <title>Evolution of genes and genomes on the Drosophila phylogeny.</title>
        <authorList>
            <consortium name="Drosophila 12 Genomes Consortium"/>
            <person name="Clark A.G."/>
            <person name="Eisen M.B."/>
            <person name="Smith D.R."/>
            <person name="Bergman C.M."/>
            <person name="Oliver B."/>
            <person name="Markow T.A."/>
            <person name="Kaufman T.C."/>
            <person name="Kellis M."/>
            <person name="Gelbart W."/>
            <person name="Iyer V.N."/>
            <person name="Pollard D.A."/>
            <person name="Sackton T.B."/>
            <person name="Larracuente A.M."/>
            <person name="Singh N.D."/>
            <person name="Abad J.P."/>
            <person name="Abt D.N."/>
            <person name="Adryan B."/>
            <person name="Aguade M."/>
            <person name="Akashi H."/>
            <person name="Anderson W.W."/>
            <person name="Aquadro C.F."/>
            <person name="Ardell D.H."/>
            <person name="Arguello R."/>
            <person name="Artieri C.G."/>
            <person name="Barbash D.A."/>
            <person name="Barker D."/>
            <person name="Barsanti P."/>
            <person name="Batterham P."/>
            <person name="Batzoglou S."/>
            <person name="Begun D."/>
            <person name="Bhutkar A."/>
            <person name="Blanco E."/>
            <person name="Bosak S.A."/>
            <person name="Bradley R.K."/>
            <person name="Brand A.D."/>
            <person name="Brent M.R."/>
            <person name="Brooks A.N."/>
            <person name="Brown R.H."/>
            <person name="Butlin R.K."/>
            <person name="Caggese C."/>
            <person name="Calvi B.R."/>
            <person name="Bernardo de Carvalho A."/>
            <person name="Caspi A."/>
            <person name="Castrezana S."/>
            <person name="Celniker S.E."/>
            <person name="Chang J.L."/>
            <person name="Chapple C."/>
            <person name="Chatterji S."/>
            <person name="Chinwalla A."/>
            <person name="Civetta A."/>
            <person name="Clifton S.W."/>
            <person name="Comeron J.M."/>
            <person name="Costello J.C."/>
            <person name="Coyne J.A."/>
            <person name="Daub J."/>
            <person name="David R.G."/>
            <person name="Delcher A.L."/>
            <person name="Delehaunty K."/>
            <person name="Do C.B."/>
            <person name="Ebling H."/>
            <person name="Edwards K."/>
            <person name="Eickbush T."/>
            <person name="Evans J.D."/>
            <person name="Filipski A."/>
            <person name="Findeiss S."/>
            <person name="Freyhult E."/>
            <person name="Fulton L."/>
            <person name="Fulton R."/>
            <person name="Garcia A.C."/>
            <person name="Gardiner A."/>
            <person name="Garfield D.A."/>
            <person name="Garvin B.E."/>
            <person name="Gibson G."/>
            <person name="Gilbert D."/>
            <person name="Gnerre S."/>
            <person name="Godfrey J."/>
            <person name="Good R."/>
            <person name="Gotea V."/>
            <person name="Gravely B."/>
            <person name="Greenberg A.J."/>
            <person name="Griffiths-Jones S."/>
            <person name="Gross S."/>
            <person name="Guigo R."/>
            <person name="Gustafson E.A."/>
            <person name="Haerty W."/>
            <person name="Hahn M.W."/>
            <person name="Halligan D.L."/>
            <person name="Halpern A.L."/>
            <person name="Halter G.M."/>
            <person name="Han M.V."/>
            <person name="Heger A."/>
            <person name="Hillier L."/>
            <person name="Hinrichs A.S."/>
            <person name="Holmes I."/>
            <person name="Hoskins R.A."/>
            <person name="Hubisz M.J."/>
            <person name="Hultmark D."/>
            <person name="Huntley M.A."/>
            <person name="Jaffe D.B."/>
            <person name="Jagadeeshan S."/>
            <person name="Jeck W.R."/>
            <person name="Johnson J."/>
            <person name="Jones C.D."/>
            <person name="Jordan W.C."/>
            <person name="Karpen G.H."/>
            <person name="Kataoka E."/>
            <person name="Keightley P.D."/>
            <person name="Kheradpour P."/>
            <person name="Kirkness E.F."/>
            <person name="Koerich L.B."/>
            <person name="Kristiansen K."/>
            <person name="Kudrna D."/>
            <person name="Kulathinal R.J."/>
            <person name="Kumar S."/>
            <person name="Kwok R."/>
            <person name="Lander E."/>
            <person name="Langley C.H."/>
            <person name="Lapoint R."/>
            <person name="Lazzaro B.P."/>
            <person name="Lee S.J."/>
            <person name="Levesque L."/>
            <person name="Li R."/>
            <person name="Lin C.F."/>
            <person name="Lin M.F."/>
            <person name="Lindblad-Toh K."/>
            <person name="Llopart A."/>
            <person name="Long M."/>
            <person name="Low L."/>
            <person name="Lozovsky E."/>
            <person name="Lu J."/>
            <person name="Luo M."/>
            <person name="Machado C.A."/>
            <person name="Makalowski W."/>
            <person name="Marzo M."/>
            <person name="Matsuda M."/>
            <person name="Matzkin L."/>
            <person name="McAllister B."/>
            <person name="McBride C.S."/>
            <person name="McKernan B."/>
            <person name="McKernan K."/>
            <person name="Mendez-Lago M."/>
            <person name="Minx P."/>
            <person name="Mollenhauer M.U."/>
            <person name="Montooth K."/>
            <person name="Mount S.M."/>
            <person name="Mu X."/>
            <person name="Myers E."/>
            <person name="Negre B."/>
            <person name="Newfeld S."/>
            <person name="Nielsen R."/>
            <person name="Noor M.A."/>
            <person name="O'Grady P."/>
            <person name="Pachter L."/>
            <person name="Papaceit M."/>
            <person name="Parisi M.J."/>
            <person name="Parisi M."/>
            <person name="Parts L."/>
            <person name="Pedersen J.S."/>
            <person name="Pesole G."/>
            <person name="Phillippy A.M."/>
            <person name="Ponting C.P."/>
            <person name="Pop M."/>
            <person name="Porcelli D."/>
            <person name="Powell J.R."/>
            <person name="Prohaska S."/>
            <person name="Pruitt K."/>
            <person name="Puig M."/>
            <person name="Quesneville H."/>
            <person name="Ram K.R."/>
            <person name="Rand D."/>
            <person name="Rasmussen M.D."/>
            <person name="Reed L.K."/>
            <person name="Reenan R."/>
            <person name="Reily A."/>
            <person name="Remington K.A."/>
            <person name="Rieger T.T."/>
            <person name="Ritchie M.G."/>
            <person name="Robin C."/>
            <person name="Rogers Y.H."/>
            <person name="Rohde C."/>
            <person name="Rozas J."/>
            <person name="Rubenfield M.J."/>
            <person name="Ruiz A."/>
            <person name="Russo S."/>
            <person name="Salzberg S.L."/>
            <person name="Sanchez-Gracia A."/>
            <person name="Saranga D.J."/>
            <person name="Sato H."/>
            <person name="Schaeffer S.W."/>
            <person name="Schatz M.C."/>
            <person name="Schlenke T."/>
            <person name="Schwartz R."/>
            <person name="Segarra C."/>
            <person name="Singh R.S."/>
            <person name="Sirot L."/>
            <person name="Sirota M."/>
            <person name="Sisneros N.B."/>
            <person name="Smith C.D."/>
            <person name="Smith T.F."/>
            <person name="Spieth J."/>
            <person name="Stage D.E."/>
            <person name="Stark A."/>
            <person name="Stephan W."/>
            <person name="Strausberg R.L."/>
            <person name="Strempel S."/>
            <person name="Sturgill D."/>
            <person name="Sutton G."/>
            <person name="Sutton G.G."/>
            <person name="Tao W."/>
            <person name="Teichmann S."/>
            <person name="Tobari Y.N."/>
            <person name="Tomimura Y."/>
            <person name="Tsolas J.M."/>
            <person name="Valente V.L."/>
            <person name="Venter E."/>
            <person name="Venter J.C."/>
            <person name="Vicario S."/>
            <person name="Vieira F.G."/>
            <person name="Vilella A.J."/>
            <person name="Villasante A."/>
            <person name="Walenz B."/>
            <person name="Wang J."/>
            <person name="Wasserman M."/>
            <person name="Watts T."/>
            <person name="Wilson D."/>
            <person name="Wilson R.K."/>
            <person name="Wing R.A."/>
            <person name="Wolfner M.F."/>
            <person name="Wong A."/>
            <person name="Wong G.K."/>
            <person name="Wu C.I."/>
            <person name="Wu G."/>
            <person name="Yamamoto D."/>
            <person name="Yang H.P."/>
            <person name="Yang S.P."/>
            <person name="Yorke J.A."/>
            <person name="Yoshida K."/>
            <person name="Zdobnov E."/>
            <person name="Zhang P."/>
            <person name="Zhang Y."/>
            <person name="Zimin A.V."/>
            <person name="Baldwin J."/>
            <person name="Abdouelleil A."/>
            <person name="Abdulkadir J."/>
            <person name="Abebe A."/>
            <person name="Abera B."/>
            <person name="Abreu J."/>
            <person name="Acer S.C."/>
            <person name="Aftuck L."/>
            <person name="Alexander A."/>
            <person name="An P."/>
            <person name="Anderson E."/>
            <person name="Anderson S."/>
            <person name="Arachi H."/>
            <person name="Azer M."/>
            <person name="Bachantsang P."/>
            <person name="Barry A."/>
            <person name="Bayul T."/>
            <person name="Berlin A."/>
            <person name="Bessette D."/>
            <person name="Bloom T."/>
            <person name="Blye J."/>
            <person name="Boguslavskiy L."/>
            <person name="Bonnet C."/>
            <person name="Boukhgalter B."/>
            <person name="Bourzgui I."/>
            <person name="Brown A."/>
            <person name="Cahill P."/>
            <person name="Channer S."/>
            <person name="Cheshatsang Y."/>
            <person name="Chuda L."/>
            <person name="Citroen M."/>
            <person name="Collymore A."/>
            <person name="Cooke P."/>
            <person name="Costello M."/>
            <person name="D'Aco K."/>
            <person name="Daza R."/>
            <person name="De Haan G."/>
            <person name="DeGray S."/>
            <person name="DeMaso C."/>
            <person name="Dhargay N."/>
            <person name="Dooley K."/>
            <person name="Dooley E."/>
            <person name="Doricent M."/>
            <person name="Dorje P."/>
            <person name="Dorjee K."/>
            <person name="Dupes A."/>
            <person name="Elong R."/>
            <person name="Falk J."/>
            <person name="Farina A."/>
            <person name="Faro S."/>
            <person name="Ferguson D."/>
            <person name="Fisher S."/>
            <person name="Foley C.D."/>
            <person name="Franke A."/>
            <person name="Friedrich D."/>
            <person name="Gadbois L."/>
            <person name="Gearin G."/>
            <person name="Gearin C.R."/>
            <person name="Giannoukos G."/>
            <person name="Goode T."/>
            <person name="Graham J."/>
            <person name="Grandbois E."/>
            <person name="Grewal S."/>
            <person name="Gyaltsen K."/>
            <person name="Hafez N."/>
            <person name="Hagos B."/>
            <person name="Hall J."/>
            <person name="Henson C."/>
            <person name="Hollinger A."/>
            <person name="Honan T."/>
            <person name="Huard M.D."/>
            <person name="Hughes L."/>
            <person name="Hurhula B."/>
            <person name="Husby M.E."/>
            <person name="Kamat A."/>
            <person name="Kanga B."/>
            <person name="Kashin S."/>
            <person name="Khazanovich D."/>
            <person name="Kisner P."/>
            <person name="Lance K."/>
            <person name="Lara M."/>
            <person name="Lee W."/>
            <person name="Lennon N."/>
            <person name="Letendre F."/>
            <person name="LeVine R."/>
            <person name="Lipovsky A."/>
            <person name="Liu X."/>
            <person name="Liu J."/>
            <person name="Liu S."/>
            <person name="Lokyitsang T."/>
            <person name="Lokyitsang Y."/>
            <person name="Lubonja R."/>
            <person name="Lui A."/>
            <person name="MacDonald P."/>
            <person name="Magnisalis V."/>
            <person name="Maru K."/>
            <person name="Matthews C."/>
            <person name="McCusker W."/>
            <person name="McDonough S."/>
            <person name="Mehta T."/>
            <person name="Meldrim J."/>
            <person name="Meneus L."/>
            <person name="Mihai O."/>
            <person name="Mihalev A."/>
            <person name="Mihova T."/>
            <person name="Mittelman R."/>
            <person name="Mlenga V."/>
            <person name="Montmayeur A."/>
            <person name="Mulrain L."/>
            <person name="Navidi A."/>
            <person name="Naylor J."/>
            <person name="Negash T."/>
            <person name="Nguyen T."/>
            <person name="Nguyen N."/>
            <person name="Nicol R."/>
            <person name="Norbu C."/>
            <person name="Norbu N."/>
            <person name="Novod N."/>
            <person name="O'Neill B."/>
            <person name="Osman S."/>
            <person name="Markiewicz E."/>
            <person name="Oyono O.L."/>
            <person name="Patti C."/>
            <person name="Phunkhang P."/>
            <person name="Pierre F."/>
            <person name="Priest M."/>
            <person name="Raghuraman S."/>
            <person name="Rege F."/>
            <person name="Reyes R."/>
            <person name="Rise C."/>
            <person name="Rogov P."/>
            <person name="Ross K."/>
            <person name="Ryan E."/>
            <person name="Settipalli S."/>
            <person name="Shea T."/>
            <person name="Sherpa N."/>
            <person name="Shi L."/>
            <person name="Shih D."/>
            <person name="Sparrow T."/>
            <person name="Spaulding J."/>
            <person name="Stalker J."/>
            <person name="Stange-Thomann N."/>
            <person name="Stavropoulos S."/>
            <person name="Stone C."/>
            <person name="Strader C."/>
            <person name="Tesfaye S."/>
            <person name="Thomson T."/>
            <person name="Thoulutsang Y."/>
            <person name="Thoulutsang D."/>
            <person name="Topham K."/>
            <person name="Topping I."/>
            <person name="Tsamla T."/>
            <person name="Vassiliev H."/>
            <person name="Vo A."/>
            <person name="Wangchuk T."/>
            <person name="Wangdi T."/>
            <person name="Weiand M."/>
            <person name="Wilkinson J."/>
            <person name="Wilson A."/>
            <person name="Yadav S."/>
            <person name="Young G."/>
            <person name="Yu Q."/>
            <person name="Zembek L."/>
            <person name="Zhong D."/>
            <person name="Zimmer A."/>
            <person name="Zwirko Z."/>
            <person name="Jaffe D.B."/>
            <person name="Alvarez P."/>
            <person name="Brockman W."/>
            <person name="Butler J."/>
            <person name="Chin C."/>
            <person name="Gnerre S."/>
            <person name="Grabherr M."/>
            <person name="Kleber M."/>
            <person name="Mauceli E."/>
            <person name="MacCallum I."/>
        </authorList>
    </citation>
    <scope>NUCLEOTIDE SEQUENCE [LARGE SCALE GENOMIC DNA]</scope>
    <source>
        <strain evidence="3">Tucson 15287-2541.00</strain>
    </source>
</reference>
<dbReference type="Proteomes" id="UP000001070">
    <property type="component" value="Unassembled WGS sequence"/>
</dbReference>
<dbReference type="HOGENOM" id="CLU_2017568_0_0_1"/>
<dbReference type="EMBL" id="CH916400">
    <property type="protein sequence ID" value="EDV98532.1"/>
    <property type="molecule type" value="Genomic_DNA"/>
</dbReference>
<organism evidence="3">
    <name type="scientific">Drosophila grimshawi</name>
    <name type="common">Hawaiian fruit fly</name>
    <name type="synonym">Idiomyia grimshawi</name>
    <dbReference type="NCBI Taxonomy" id="7222"/>
    <lineage>
        <taxon>Eukaryota</taxon>
        <taxon>Metazoa</taxon>
        <taxon>Ecdysozoa</taxon>
        <taxon>Arthropoda</taxon>
        <taxon>Hexapoda</taxon>
        <taxon>Insecta</taxon>
        <taxon>Pterygota</taxon>
        <taxon>Neoptera</taxon>
        <taxon>Endopterygota</taxon>
        <taxon>Diptera</taxon>
        <taxon>Brachycera</taxon>
        <taxon>Muscomorpha</taxon>
        <taxon>Ephydroidea</taxon>
        <taxon>Drosophilidae</taxon>
        <taxon>Drosophila</taxon>
        <taxon>Hawaiian Drosophila</taxon>
    </lineage>
</organism>